<dbReference type="InterPro" id="IPR020845">
    <property type="entry name" value="AMP-binding_CS"/>
</dbReference>
<feature type="domain" description="AMP-dependent synthetase/ligase" evidence="3">
    <location>
        <begin position="123"/>
        <end position="345"/>
    </location>
</feature>
<dbReference type="EMBL" id="JAAGAX010000006">
    <property type="protein sequence ID" value="KAF2312189.1"/>
    <property type="molecule type" value="Genomic_DNA"/>
</dbReference>
<dbReference type="SUPFAM" id="SSF56801">
    <property type="entry name" value="Acetyl-CoA synthetase-like"/>
    <property type="match status" value="1"/>
</dbReference>
<accession>A0A6A6MJJ4</accession>
<dbReference type="Proteomes" id="UP000467840">
    <property type="component" value="Chromosome 14"/>
</dbReference>
<sequence>MTKSYDPRTQTYSSPRPRVHLPTNPDLSLTSFLFHSTFSSSCTAALIDADSGDTLTFEQLRIQVSKLAHVLLELNIVKNDVVLILAPNSIHFPFASSQSSPPVLSLPPVIRDLIKLSGEVSDLPVNDVKQNDVAALFYSSGTTGTSKGVILTHRNFIATSVMVTADQDRYMEPENVFLCFLPMFHIFGFAVTTYSQLRRGNAVVSMEKFELDKMLRSIERYRVTHLYVVPPVMIALAKQNAVKKFDLSSLKLIGSGAAPMGKDVMEECAKNLPHVDIIQGYGMTETCGIISIENPREGTRLSGSTGVLVPGVESQIVSVETSKPLPPNELGEICLRGANMMQGYFNNLQATKLTIDGKVGYTTGDLGYFNEEGQLFVVDRIKELIKCMAFR</sequence>
<gene>
    <name evidence="4" type="ORF">GH714_028416</name>
</gene>
<reference evidence="4 5" key="1">
    <citation type="journal article" date="2020" name="Mol. Plant">
        <title>The Chromosome-Based Rubber Tree Genome Provides New Insights into Spurge Genome Evolution and Rubber Biosynthesis.</title>
        <authorList>
            <person name="Liu J."/>
            <person name="Shi C."/>
            <person name="Shi C.C."/>
            <person name="Li W."/>
            <person name="Zhang Q.J."/>
            <person name="Zhang Y."/>
            <person name="Li K."/>
            <person name="Lu H.F."/>
            <person name="Shi C."/>
            <person name="Zhu S.T."/>
            <person name="Xiao Z.Y."/>
            <person name="Nan H."/>
            <person name="Yue Y."/>
            <person name="Zhu X.G."/>
            <person name="Wu Y."/>
            <person name="Hong X.N."/>
            <person name="Fan G.Y."/>
            <person name="Tong Y."/>
            <person name="Zhang D."/>
            <person name="Mao C.L."/>
            <person name="Liu Y.L."/>
            <person name="Hao S.J."/>
            <person name="Liu W.Q."/>
            <person name="Lv M.Q."/>
            <person name="Zhang H.B."/>
            <person name="Liu Y."/>
            <person name="Hu-Tang G.R."/>
            <person name="Wang J.P."/>
            <person name="Wang J.H."/>
            <person name="Sun Y.H."/>
            <person name="Ni S.B."/>
            <person name="Chen W.B."/>
            <person name="Zhang X.C."/>
            <person name="Jiao Y.N."/>
            <person name="Eichler E.E."/>
            <person name="Li G.H."/>
            <person name="Liu X."/>
            <person name="Gao L.Z."/>
        </authorList>
    </citation>
    <scope>NUCLEOTIDE SEQUENCE [LARGE SCALE GENOMIC DNA]</scope>
    <source>
        <strain evidence="5">cv. GT1</strain>
        <tissue evidence="4">Leaf</tissue>
    </source>
</reference>
<dbReference type="PANTHER" id="PTHR24096:SF415">
    <property type="entry name" value="4-COUMARATE--COA LIGASE"/>
    <property type="match status" value="1"/>
</dbReference>
<proteinExistence type="predicted"/>
<dbReference type="GO" id="GO:0016405">
    <property type="term" value="F:CoA-ligase activity"/>
    <property type="evidence" value="ECO:0007669"/>
    <property type="project" value="TreeGrafter"/>
</dbReference>
<feature type="domain" description="AMP-dependent synthetase/ligase" evidence="3">
    <location>
        <begin position="44"/>
        <end position="95"/>
    </location>
</feature>
<dbReference type="InterPro" id="IPR042099">
    <property type="entry name" value="ANL_N_sf"/>
</dbReference>
<protein>
    <recommendedName>
        <fullName evidence="3">AMP-dependent synthetase/ligase domain-containing protein</fullName>
    </recommendedName>
</protein>
<evidence type="ECO:0000256" key="1">
    <source>
        <dbReference type="ARBA" id="ARBA00022598"/>
    </source>
</evidence>
<feature type="compositionally biased region" description="Polar residues" evidence="2">
    <location>
        <begin position="1"/>
        <end position="14"/>
    </location>
</feature>
<comment type="caution">
    <text evidence="4">The sequence shown here is derived from an EMBL/GenBank/DDBJ whole genome shotgun (WGS) entry which is preliminary data.</text>
</comment>
<dbReference type="InterPro" id="IPR000873">
    <property type="entry name" value="AMP-dep_synth/lig_dom"/>
</dbReference>
<dbReference type="Gene3D" id="3.40.50.12780">
    <property type="entry name" value="N-terminal domain of ligase-like"/>
    <property type="match status" value="1"/>
</dbReference>
<keyword evidence="5" id="KW-1185">Reference proteome</keyword>
<name>A0A6A6MJJ4_HEVBR</name>
<evidence type="ECO:0000313" key="4">
    <source>
        <dbReference type="EMBL" id="KAF2312189.1"/>
    </source>
</evidence>
<feature type="region of interest" description="Disordered" evidence="2">
    <location>
        <begin position="1"/>
        <end position="22"/>
    </location>
</feature>
<dbReference type="Pfam" id="PF00501">
    <property type="entry name" value="AMP-binding"/>
    <property type="match status" value="2"/>
</dbReference>
<dbReference type="PROSITE" id="PS00455">
    <property type="entry name" value="AMP_BINDING"/>
    <property type="match status" value="1"/>
</dbReference>
<organism evidence="4 5">
    <name type="scientific">Hevea brasiliensis</name>
    <name type="common">Para rubber tree</name>
    <name type="synonym">Siphonia brasiliensis</name>
    <dbReference type="NCBI Taxonomy" id="3981"/>
    <lineage>
        <taxon>Eukaryota</taxon>
        <taxon>Viridiplantae</taxon>
        <taxon>Streptophyta</taxon>
        <taxon>Embryophyta</taxon>
        <taxon>Tracheophyta</taxon>
        <taxon>Spermatophyta</taxon>
        <taxon>Magnoliopsida</taxon>
        <taxon>eudicotyledons</taxon>
        <taxon>Gunneridae</taxon>
        <taxon>Pentapetalae</taxon>
        <taxon>rosids</taxon>
        <taxon>fabids</taxon>
        <taxon>Malpighiales</taxon>
        <taxon>Euphorbiaceae</taxon>
        <taxon>Crotonoideae</taxon>
        <taxon>Micrandreae</taxon>
        <taxon>Hevea</taxon>
    </lineage>
</organism>
<dbReference type="AlphaFoldDB" id="A0A6A6MJJ4"/>
<keyword evidence="1" id="KW-0436">Ligase</keyword>
<dbReference type="PANTHER" id="PTHR24096">
    <property type="entry name" value="LONG-CHAIN-FATTY-ACID--COA LIGASE"/>
    <property type="match status" value="1"/>
</dbReference>
<evidence type="ECO:0000256" key="2">
    <source>
        <dbReference type="SAM" id="MobiDB-lite"/>
    </source>
</evidence>
<evidence type="ECO:0000313" key="5">
    <source>
        <dbReference type="Proteomes" id="UP000467840"/>
    </source>
</evidence>
<evidence type="ECO:0000259" key="3">
    <source>
        <dbReference type="Pfam" id="PF00501"/>
    </source>
</evidence>